<dbReference type="AlphaFoldDB" id="A0AA39IZL3"/>
<comment type="caution">
    <text evidence="1">The sequence shown here is derived from an EMBL/GenBank/DDBJ whole genome shotgun (WGS) entry which is preliminary data.</text>
</comment>
<evidence type="ECO:0000313" key="1">
    <source>
        <dbReference type="EMBL" id="KAK0433420.1"/>
    </source>
</evidence>
<accession>A0AA39IZL3</accession>
<evidence type="ECO:0000313" key="2">
    <source>
        <dbReference type="Proteomes" id="UP001175226"/>
    </source>
</evidence>
<protein>
    <submittedName>
        <fullName evidence="1">Uncharacterized protein</fullName>
    </submittedName>
</protein>
<proteinExistence type="predicted"/>
<name>A0AA39IZL3_9AGAR</name>
<organism evidence="1 2">
    <name type="scientific">Armillaria borealis</name>
    <dbReference type="NCBI Taxonomy" id="47425"/>
    <lineage>
        <taxon>Eukaryota</taxon>
        <taxon>Fungi</taxon>
        <taxon>Dikarya</taxon>
        <taxon>Basidiomycota</taxon>
        <taxon>Agaricomycotina</taxon>
        <taxon>Agaricomycetes</taxon>
        <taxon>Agaricomycetidae</taxon>
        <taxon>Agaricales</taxon>
        <taxon>Marasmiineae</taxon>
        <taxon>Physalacriaceae</taxon>
        <taxon>Armillaria</taxon>
    </lineage>
</organism>
<dbReference type="EMBL" id="JAUEPT010000081">
    <property type="protein sequence ID" value="KAK0433420.1"/>
    <property type="molecule type" value="Genomic_DNA"/>
</dbReference>
<keyword evidence="2" id="KW-1185">Reference proteome</keyword>
<gene>
    <name evidence="1" type="ORF">EV421DRAFT_1741570</name>
</gene>
<dbReference type="Proteomes" id="UP001175226">
    <property type="component" value="Unassembled WGS sequence"/>
</dbReference>
<reference evidence="1" key="1">
    <citation type="submission" date="2023-06" db="EMBL/GenBank/DDBJ databases">
        <authorList>
            <consortium name="Lawrence Berkeley National Laboratory"/>
            <person name="Ahrendt S."/>
            <person name="Sahu N."/>
            <person name="Indic B."/>
            <person name="Wong-Bajracharya J."/>
            <person name="Merenyi Z."/>
            <person name="Ke H.-M."/>
            <person name="Monk M."/>
            <person name="Kocsube S."/>
            <person name="Drula E."/>
            <person name="Lipzen A."/>
            <person name="Balint B."/>
            <person name="Henrissat B."/>
            <person name="Andreopoulos B."/>
            <person name="Martin F.M."/>
            <person name="Harder C.B."/>
            <person name="Rigling D."/>
            <person name="Ford K.L."/>
            <person name="Foster G.D."/>
            <person name="Pangilinan J."/>
            <person name="Papanicolaou A."/>
            <person name="Barry K."/>
            <person name="LaButti K."/>
            <person name="Viragh M."/>
            <person name="Koriabine M."/>
            <person name="Yan M."/>
            <person name="Riley R."/>
            <person name="Champramary S."/>
            <person name="Plett K.L."/>
            <person name="Tsai I.J."/>
            <person name="Slot J."/>
            <person name="Sipos G."/>
            <person name="Plett J."/>
            <person name="Nagy L.G."/>
            <person name="Grigoriev I.V."/>
        </authorList>
    </citation>
    <scope>NUCLEOTIDE SEQUENCE</scope>
    <source>
        <strain evidence="1">FPL87.14</strain>
    </source>
</reference>
<sequence>MKHGFLFIAKAKRSQRARPMPPNRRRQVVPIHPRLFEVISADDMLDHMSSSKGMSKGTVSFCRLCQGRLSKETEKLMSAWELTDDDLQAMHAVPDENDPVSFKNEAPHADDETWCNVQVPGGPNVCYPAI</sequence>